<proteinExistence type="predicted"/>
<protein>
    <submittedName>
        <fullName evidence="2">Uncharacterized protein</fullName>
    </submittedName>
</protein>
<organism evidence="2 3">
    <name type="scientific">Streptomyces erythrochromogenes</name>
    <dbReference type="NCBI Taxonomy" id="285574"/>
    <lineage>
        <taxon>Bacteria</taxon>
        <taxon>Bacillati</taxon>
        <taxon>Actinomycetota</taxon>
        <taxon>Actinomycetes</taxon>
        <taxon>Kitasatosporales</taxon>
        <taxon>Streptomycetaceae</taxon>
        <taxon>Streptomyces</taxon>
    </lineage>
</organism>
<keyword evidence="3" id="KW-1185">Reference proteome</keyword>
<reference evidence="2" key="1">
    <citation type="submission" date="2022-10" db="EMBL/GenBank/DDBJ databases">
        <title>The complete genomes of actinobacterial strains from the NBC collection.</title>
        <authorList>
            <person name="Joergensen T.S."/>
            <person name="Alvarez Arevalo M."/>
            <person name="Sterndorff E.B."/>
            <person name="Faurdal D."/>
            <person name="Vuksanovic O."/>
            <person name="Mourched A.-S."/>
            <person name="Charusanti P."/>
            <person name="Shaw S."/>
            <person name="Blin K."/>
            <person name="Weber T."/>
        </authorList>
    </citation>
    <scope>NUCLEOTIDE SEQUENCE</scope>
    <source>
        <strain evidence="2">NBC_00303</strain>
    </source>
</reference>
<dbReference type="EMBL" id="CP108036">
    <property type="protein sequence ID" value="WUN83385.1"/>
    <property type="molecule type" value="Genomic_DNA"/>
</dbReference>
<accession>A0ABZ1QLV9</accession>
<dbReference type="Proteomes" id="UP001432312">
    <property type="component" value="Chromosome"/>
</dbReference>
<evidence type="ECO:0000313" key="2">
    <source>
        <dbReference type="EMBL" id="WUN83385.1"/>
    </source>
</evidence>
<feature type="region of interest" description="Disordered" evidence="1">
    <location>
        <begin position="45"/>
        <end position="79"/>
    </location>
</feature>
<evidence type="ECO:0000256" key="1">
    <source>
        <dbReference type="SAM" id="MobiDB-lite"/>
    </source>
</evidence>
<gene>
    <name evidence="2" type="ORF">OHA91_35635</name>
</gene>
<dbReference type="RefSeq" id="WP_031157646.1">
    <property type="nucleotide sequence ID" value="NZ_CP108036.1"/>
</dbReference>
<name>A0ABZ1QLV9_9ACTN</name>
<evidence type="ECO:0000313" key="3">
    <source>
        <dbReference type="Proteomes" id="UP001432312"/>
    </source>
</evidence>
<dbReference type="GeneID" id="95501498"/>
<sequence length="79" mass="8228">MRTTSNPPHALYVIAAGRLTPHTSASSAFARLHPLIEAAARPATGCGAEARAPCNPNCLPDPTTDQQPPPAGRHERPAP</sequence>